<feature type="transmembrane region" description="Helical" evidence="8">
    <location>
        <begin position="79"/>
        <end position="99"/>
    </location>
</feature>
<keyword evidence="7 8" id="KW-0472">Membrane</keyword>
<feature type="transmembrane region" description="Helical" evidence="8">
    <location>
        <begin position="186"/>
        <end position="206"/>
    </location>
</feature>
<dbReference type="InterPro" id="IPR000620">
    <property type="entry name" value="EamA_dom"/>
</dbReference>
<comment type="similarity">
    <text evidence="2">Belongs to the EamA transporter family.</text>
</comment>
<keyword evidence="5 8" id="KW-0812">Transmembrane</keyword>
<protein>
    <submittedName>
        <fullName evidence="10">EamA family transporter RarD</fullName>
    </submittedName>
</protein>
<keyword evidence="11" id="KW-1185">Reference proteome</keyword>
<dbReference type="SUPFAM" id="SSF103481">
    <property type="entry name" value="Multidrug resistance efflux transporter EmrE"/>
    <property type="match status" value="2"/>
</dbReference>
<evidence type="ECO:0000256" key="2">
    <source>
        <dbReference type="ARBA" id="ARBA00007362"/>
    </source>
</evidence>
<dbReference type="Pfam" id="PF00892">
    <property type="entry name" value="EamA"/>
    <property type="match status" value="1"/>
</dbReference>
<evidence type="ECO:0000256" key="6">
    <source>
        <dbReference type="ARBA" id="ARBA00022989"/>
    </source>
</evidence>
<feature type="domain" description="EamA" evidence="9">
    <location>
        <begin position="16"/>
        <end position="149"/>
    </location>
</feature>
<feature type="transmembrane region" description="Helical" evidence="8">
    <location>
        <begin position="12"/>
        <end position="31"/>
    </location>
</feature>
<dbReference type="Proteomes" id="UP000249842">
    <property type="component" value="Unassembled WGS sequence"/>
</dbReference>
<feature type="transmembrane region" description="Helical" evidence="8">
    <location>
        <begin position="111"/>
        <end position="128"/>
    </location>
</feature>
<evidence type="ECO:0000256" key="7">
    <source>
        <dbReference type="ARBA" id="ARBA00023136"/>
    </source>
</evidence>
<feature type="transmembrane region" description="Helical" evidence="8">
    <location>
        <begin position="51"/>
        <end position="67"/>
    </location>
</feature>
<dbReference type="RefSeq" id="WP_111456620.1">
    <property type="nucleotide sequence ID" value="NZ_QFYP01000001.1"/>
</dbReference>
<comment type="caution">
    <text evidence="10">The sequence shown here is derived from an EMBL/GenBank/DDBJ whole genome shotgun (WGS) entry which is preliminary data.</text>
</comment>
<dbReference type="EMBL" id="QFYP01000001">
    <property type="protein sequence ID" value="RAK59327.1"/>
    <property type="molecule type" value="Genomic_DNA"/>
</dbReference>
<gene>
    <name evidence="10" type="primary">rarD</name>
    <name evidence="10" type="ORF">DJ021_05660</name>
</gene>
<accession>A0A328AXI9</accession>
<dbReference type="AlphaFoldDB" id="A0A328AXI9"/>
<organism evidence="10 11">
    <name type="scientific">Phenylobacterium hankyongense</name>
    <dbReference type="NCBI Taxonomy" id="1813876"/>
    <lineage>
        <taxon>Bacteria</taxon>
        <taxon>Pseudomonadati</taxon>
        <taxon>Pseudomonadota</taxon>
        <taxon>Alphaproteobacteria</taxon>
        <taxon>Caulobacterales</taxon>
        <taxon>Caulobacteraceae</taxon>
        <taxon>Phenylobacterium</taxon>
    </lineage>
</organism>
<dbReference type="InterPro" id="IPR004626">
    <property type="entry name" value="RarD"/>
</dbReference>
<evidence type="ECO:0000313" key="10">
    <source>
        <dbReference type="EMBL" id="RAK59327.1"/>
    </source>
</evidence>
<dbReference type="GO" id="GO:0005886">
    <property type="term" value="C:plasma membrane"/>
    <property type="evidence" value="ECO:0007669"/>
    <property type="project" value="UniProtKB-SubCell"/>
</dbReference>
<feature type="transmembrane region" description="Helical" evidence="8">
    <location>
        <begin position="218"/>
        <end position="240"/>
    </location>
</feature>
<proteinExistence type="inferred from homology"/>
<feature type="transmembrane region" description="Helical" evidence="8">
    <location>
        <begin position="273"/>
        <end position="293"/>
    </location>
</feature>
<sequence length="310" mass="32713">MPPASAPGGEARLALTAGISCYLIWGLVPLVFQAMGRLGISPWEILANRTIWAAPSALVFVLVARQGRQVLAVVRDPRVLGWLALSALLIAINWMTYIWAVNSGRVLETSLGYYLIPLLAMAAGALVFRERIDRIGALSIALAAVGVAIQALALGQLPLVSLTVAVSFCGYGIVRKRVAADAQTGLLVECLILAVPGLAYVLWLQHSGAGHLGASPVATAWLVACGPITAFPLLLFSWAARRVPFSVIGFLQFIAPTIGVVIGVLQGEAFTPARAVSFVFIWGGAAVFAYGAWRRSRTVAQAMTEAAPAE</sequence>
<feature type="transmembrane region" description="Helical" evidence="8">
    <location>
        <begin position="135"/>
        <end position="153"/>
    </location>
</feature>
<dbReference type="InterPro" id="IPR037185">
    <property type="entry name" value="EmrE-like"/>
</dbReference>
<keyword evidence="6 8" id="KW-1133">Transmembrane helix</keyword>
<dbReference type="OrthoDB" id="369870at2"/>
<feature type="transmembrane region" description="Helical" evidence="8">
    <location>
        <begin position="159"/>
        <end position="174"/>
    </location>
</feature>
<keyword evidence="4" id="KW-1003">Cell membrane</keyword>
<evidence type="ECO:0000256" key="1">
    <source>
        <dbReference type="ARBA" id="ARBA00004651"/>
    </source>
</evidence>
<evidence type="ECO:0000256" key="3">
    <source>
        <dbReference type="ARBA" id="ARBA00022448"/>
    </source>
</evidence>
<name>A0A328AXI9_9CAUL</name>
<keyword evidence="3" id="KW-0813">Transport</keyword>
<evidence type="ECO:0000313" key="11">
    <source>
        <dbReference type="Proteomes" id="UP000249842"/>
    </source>
</evidence>
<reference evidence="11" key="1">
    <citation type="submission" date="2018-05" db="EMBL/GenBank/DDBJ databases">
        <authorList>
            <person name="Li X."/>
        </authorList>
    </citation>
    <scope>NUCLEOTIDE SEQUENCE [LARGE SCALE GENOMIC DNA]</scope>
    <source>
        <strain evidence="11">HKS-05</strain>
    </source>
</reference>
<evidence type="ECO:0000256" key="5">
    <source>
        <dbReference type="ARBA" id="ARBA00022692"/>
    </source>
</evidence>
<comment type="subcellular location">
    <subcellularLocation>
        <location evidence="1">Cell membrane</location>
        <topology evidence="1">Multi-pass membrane protein</topology>
    </subcellularLocation>
</comment>
<evidence type="ECO:0000256" key="4">
    <source>
        <dbReference type="ARBA" id="ARBA00022475"/>
    </source>
</evidence>
<evidence type="ECO:0000256" key="8">
    <source>
        <dbReference type="SAM" id="Phobius"/>
    </source>
</evidence>
<evidence type="ECO:0000259" key="9">
    <source>
        <dbReference type="Pfam" id="PF00892"/>
    </source>
</evidence>
<feature type="transmembrane region" description="Helical" evidence="8">
    <location>
        <begin position="247"/>
        <end position="267"/>
    </location>
</feature>
<dbReference type="NCBIfam" id="TIGR00688">
    <property type="entry name" value="rarD"/>
    <property type="match status" value="1"/>
</dbReference>